<dbReference type="AlphaFoldDB" id="A0A5E8BHK4"/>
<dbReference type="EMBL" id="CABVLU010000002">
    <property type="protein sequence ID" value="VVT50352.1"/>
    <property type="molecule type" value="Genomic_DNA"/>
</dbReference>
<accession>A0A5E8BHK4</accession>
<organism evidence="2 3">
    <name type="scientific">Magnusiomyces paraingens</name>
    <dbReference type="NCBI Taxonomy" id="2606893"/>
    <lineage>
        <taxon>Eukaryota</taxon>
        <taxon>Fungi</taxon>
        <taxon>Dikarya</taxon>
        <taxon>Ascomycota</taxon>
        <taxon>Saccharomycotina</taxon>
        <taxon>Dipodascomycetes</taxon>
        <taxon>Dipodascales</taxon>
        <taxon>Dipodascaceae</taxon>
        <taxon>Magnusiomyces</taxon>
    </lineage>
</organism>
<reference evidence="2 3" key="1">
    <citation type="submission" date="2019-09" db="EMBL/GenBank/DDBJ databases">
        <authorList>
            <person name="Brejova B."/>
        </authorList>
    </citation>
    <scope>NUCLEOTIDE SEQUENCE [LARGE SCALE GENOMIC DNA]</scope>
</reference>
<sequence>MSIDEQPYSILEPSEDYDLVEPPTKLTRSNTNITLQNNYLENSSSATSPETLASLLDSGESNCALPPTVIDVIKVEESRVEKKKSNKLFQDEKLITFSNLSHEYKVTMLLMALQLFDQVSLVPSAKPAQLYDYAVNLAKSYDVKSFDTYSLLIQRASRVIHQLKEFKLRPAELPFGSDVCTVEGRSLTSEQCLDPLNLQVWVQNNLNHGIENLMLHNFGSLNASSFVQIVSSWQGQEAVAQERNLLSYFWDDERFEADLRQNNCKVDLAIFRSFSSTPRAVFLAHVARIGALIQEIILNGIPNEVKSRIINSVMCLRQADGRVSRFTTPCCENQGNIYCTPPIALNELRDGFSLEISRLMKEVLWENSALIAQSKLAVQAAVQFAVHVLEKCSKFVASCTHHCSATSTTLEALVSGTHLNTITQCADSDCMVCRPLRRLLIGVNSKGSCHIIQYI</sequence>
<gene>
    <name evidence="2" type="ORF">SAPINGB_P002720</name>
</gene>
<proteinExistence type="predicted"/>
<keyword evidence="3" id="KW-1185">Reference proteome</keyword>
<evidence type="ECO:0000313" key="2">
    <source>
        <dbReference type="EMBL" id="VVT50352.1"/>
    </source>
</evidence>
<protein>
    <submittedName>
        <fullName evidence="2">Uncharacterized protein</fullName>
    </submittedName>
</protein>
<dbReference type="Proteomes" id="UP000398389">
    <property type="component" value="Unassembled WGS sequence"/>
</dbReference>
<feature type="region of interest" description="Disordered" evidence="1">
    <location>
        <begin position="1"/>
        <end position="25"/>
    </location>
</feature>
<name>A0A5E8BHK4_9ASCO</name>
<evidence type="ECO:0000313" key="3">
    <source>
        <dbReference type="Proteomes" id="UP000398389"/>
    </source>
</evidence>
<dbReference type="RefSeq" id="XP_031853329.1">
    <property type="nucleotide sequence ID" value="XM_031997438.1"/>
</dbReference>
<dbReference type="GeneID" id="43581538"/>
<evidence type="ECO:0000256" key="1">
    <source>
        <dbReference type="SAM" id="MobiDB-lite"/>
    </source>
</evidence>